<evidence type="ECO:0000256" key="9">
    <source>
        <dbReference type="ARBA" id="ARBA00073649"/>
    </source>
</evidence>
<feature type="region of interest" description="Disordered" evidence="11">
    <location>
        <begin position="261"/>
        <end position="303"/>
    </location>
</feature>
<feature type="compositionally biased region" description="Basic and acidic residues" evidence="11">
    <location>
        <begin position="261"/>
        <end position="271"/>
    </location>
</feature>
<dbReference type="PROSITE" id="PS00211">
    <property type="entry name" value="ABC_TRANSPORTER_1"/>
    <property type="match status" value="1"/>
</dbReference>
<keyword evidence="2" id="KW-0547">Nucleotide-binding</keyword>
<dbReference type="InterPro" id="IPR027417">
    <property type="entry name" value="P-loop_NTPase"/>
</dbReference>
<evidence type="ECO:0000256" key="6">
    <source>
        <dbReference type="ARBA" id="ARBA00058960"/>
    </source>
</evidence>
<evidence type="ECO:0000256" key="3">
    <source>
        <dbReference type="ARBA" id="ARBA00022840"/>
    </source>
</evidence>
<comment type="subunit">
    <text evidence="7">The complex is composed of two ATP-binding proteins (BtuD), two transmembrane proteins (BtuC) and a solute-binding protein (BtuF).</text>
</comment>
<evidence type="ECO:0000259" key="12">
    <source>
        <dbReference type="PROSITE" id="PS50893"/>
    </source>
</evidence>
<evidence type="ECO:0000256" key="1">
    <source>
        <dbReference type="ARBA" id="ARBA00022448"/>
    </source>
</evidence>
<dbReference type="CDD" id="cd03214">
    <property type="entry name" value="ABC_Iron-Siderophores_B12_Hemin"/>
    <property type="match status" value="1"/>
</dbReference>
<name>A0A6B0GI90_9EURY</name>
<dbReference type="GO" id="GO:0015420">
    <property type="term" value="F:ABC-type vitamin B12 transporter activity"/>
    <property type="evidence" value="ECO:0007669"/>
    <property type="project" value="UniProtKB-EC"/>
</dbReference>
<evidence type="ECO:0000256" key="7">
    <source>
        <dbReference type="ARBA" id="ARBA00064420"/>
    </source>
</evidence>
<dbReference type="Proteomes" id="UP000451471">
    <property type="component" value="Unassembled WGS sequence"/>
</dbReference>
<accession>A0A6B0GI90</accession>
<dbReference type="PANTHER" id="PTHR42794">
    <property type="entry name" value="HEMIN IMPORT ATP-BINDING PROTEIN HMUV"/>
    <property type="match status" value="1"/>
</dbReference>
<dbReference type="AlphaFoldDB" id="A0A6B0GI90"/>
<evidence type="ECO:0000313" key="13">
    <source>
        <dbReference type="EMBL" id="MWG33521.1"/>
    </source>
</evidence>
<proteinExistence type="predicted"/>
<evidence type="ECO:0000256" key="2">
    <source>
        <dbReference type="ARBA" id="ARBA00022741"/>
    </source>
</evidence>
<dbReference type="SMART" id="SM00382">
    <property type="entry name" value="AAA"/>
    <property type="match status" value="1"/>
</dbReference>
<evidence type="ECO:0000256" key="10">
    <source>
        <dbReference type="ARBA" id="ARBA00077139"/>
    </source>
</evidence>
<comment type="catalytic activity">
    <reaction evidence="5">
        <text>an R-cob(III)alamin(out) + ATP + H2O = an R-cob(III)alamin(in) + ADP + phosphate + H(+)</text>
        <dbReference type="Rhea" id="RHEA:17873"/>
        <dbReference type="ChEBI" id="CHEBI:15377"/>
        <dbReference type="ChEBI" id="CHEBI:15378"/>
        <dbReference type="ChEBI" id="CHEBI:30616"/>
        <dbReference type="ChEBI" id="CHEBI:43474"/>
        <dbReference type="ChEBI" id="CHEBI:140785"/>
        <dbReference type="ChEBI" id="CHEBI:456216"/>
        <dbReference type="EC" id="7.6.2.8"/>
    </reaction>
</comment>
<dbReference type="Gene3D" id="3.40.50.300">
    <property type="entry name" value="P-loop containing nucleotide triphosphate hydrolases"/>
    <property type="match status" value="1"/>
</dbReference>
<dbReference type="PROSITE" id="PS50893">
    <property type="entry name" value="ABC_TRANSPORTER_2"/>
    <property type="match status" value="1"/>
</dbReference>
<keyword evidence="1" id="KW-0813">Transport</keyword>
<dbReference type="FunFam" id="3.40.50.300:FF:000134">
    <property type="entry name" value="Iron-enterobactin ABC transporter ATP-binding protein"/>
    <property type="match status" value="1"/>
</dbReference>
<evidence type="ECO:0000256" key="8">
    <source>
        <dbReference type="ARBA" id="ARBA00066387"/>
    </source>
</evidence>
<dbReference type="NCBIfam" id="NF010068">
    <property type="entry name" value="PRK13548.1"/>
    <property type="match status" value="1"/>
</dbReference>
<protein>
    <recommendedName>
        <fullName evidence="9">Cobalamin import ATP-binding protein BtuD</fullName>
        <ecNumber evidence="8">7.6.2.8</ecNumber>
    </recommendedName>
    <alternativeName>
        <fullName evidence="10">Vitamin B12-transporting ATPase</fullName>
    </alternativeName>
</protein>
<organism evidence="13 14">
    <name type="scientific">Halomarina oriensis</name>
    <dbReference type="NCBI Taxonomy" id="671145"/>
    <lineage>
        <taxon>Archaea</taxon>
        <taxon>Methanobacteriati</taxon>
        <taxon>Methanobacteriota</taxon>
        <taxon>Stenosarchaea group</taxon>
        <taxon>Halobacteria</taxon>
        <taxon>Halobacteriales</taxon>
        <taxon>Natronomonadaceae</taxon>
        <taxon>Halomarina</taxon>
    </lineage>
</organism>
<evidence type="ECO:0000313" key="14">
    <source>
        <dbReference type="Proteomes" id="UP000451471"/>
    </source>
</evidence>
<comment type="function">
    <text evidence="6">Required for corrinoid utilization. Probably part of the ABC transporter complex BtuCDF involved in cobalamin (vitamin B12) import. Probably responsible for energy coupling to the transport system.</text>
</comment>
<dbReference type="PANTHER" id="PTHR42794:SF1">
    <property type="entry name" value="HEMIN IMPORT ATP-BINDING PROTEIN HMUV"/>
    <property type="match status" value="1"/>
</dbReference>
<dbReference type="EC" id="7.6.2.8" evidence="8"/>
<dbReference type="Pfam" id="PF00005">
    <property type="entry name" value="ABC_tran"/>
    <property type="match status" value="1"/>
</dbReference>
<dbReference type="InterPro" id="IPR003439">
    <property type="entry name" value="ABC_transporter-like_ATP-bd"/>
</dbReference>
<dbReference type="GO" id="GO:0016887">
    <property type="term" value="F:ATP hydrolysis activity"/>
    <property type="evidence" value="ECO:0007669"/>
    <property type="project" value="InterPro"/>
</dbReference>
<comment type="caution">
    <text evidence="13">The sequence shown here is derived from an EMBL/GenBank/DDBJ whole genome shotgun (WGS) entry which is preliminary data.</text>
</comment>
<dbReference type="GO" id="GO:0005524">
    <property type="term" value="F:ATP binding"/>
    <property type="evidence" value="ECO:0007669"/>
    <property type="project" value="UniProtKB-KW"/>
</dbReference>
<feature type="domain" description="ABC transporter" evidence="12">
    <location>
        <begin position="2"/>
        <end position="237"/>
    </location>
</feature>
<evidence type="ECO:0000256" key="11">
    <source>
        <dbReference type="SAM" id="MobiDB-lite"/>
    </source>
</evidence>
<evidence type="ECO:0000256" key="5">
    <source>
        <dbReference type="ARBA" id="ARBA00050590"/>
    </source>
</evidence>
<keyword evidence="4" id="KW-1278">Translocase</keyword>
<dbReference type="EMBL" id="WSZK01000008">
    <property type="protein sequence ID" value="MWG33521.1"/>
    <property type="molecule type" value="Genomic_DNA"/>
</dbReference>
<keyword evidence="3 13" id="KW-0067">ATP-binding</keyword>
<gene>
    <name evidence="13" type="ORF">GQS65_03280</name>
</gene>
<reference evidence="13 14" key="1">
    <citation type="submission" date="2019-12" db="EMBL/GenBank/DDBJ databases">
        <title>Halocatena pleomorpha gen. nov. sp. nov., an extremely halophilic archaeon of family Halobacteriaceae isolated from saltpan soil.</title>
        <authorList>
            <person name="Pal Y."/>
            <person name="Verma A."/>
            <person name="Krishnamurthi S."/>
            <person name="Kumar P."/>
        </authorList>
    </citation>
    <scope>NUCLEOTIDE SEQUENCE [LARGE SCALE GENOMIC DNA]</scope>
    <source>
        <strain evidence="13 14">JCM 16495</strain>
    </source>
</reference>
<dbReference type="InterPro" id="IPR017871">
    <property type="entry name" value="ABC_transporter-like_CS"/>
</dbReference>
<dbReference type="InterPro" id="IPR003593">
    <property type="entry name" value="AAA+_ATPase"/>
</dbReference>
<evidence type="ECO:0000256" key="4">
    <source>
        <dbReference type="ARBA" id="ARBA00022967"/>
    </source>
</evidence>
<sequence>MIHGDGVSVSLGGERVLDDVSFDVAAGTLVGVCGPNGAGKTTLLRTVNGILTPDSGSVTVDGEDVASLSARALARRVATVPQDTSFAFDFPVREVVAMGRTAHRGRFERATTADRDAVDAALERAQVDTLADRSVGAVSGGERQRVLLARALAQQTPVLLLDEPTASLDINHQVRTLSLVRSLVDEGKTALAAIHDLDLAARFCDALLVVAGGRVLAAGPPEEVLDEPVLERAFGTRTAVRSNPVTGTPTVTALADHETPLEDVVAERRSTDTTGEADGTVGLPDGGPEDSRRVDARPDGGDE</sequence>
<keyword evidence="14" id="KW-1185">Reference proteome</keyword>
<feature type="compositionally biased region" description="Basic and acidic residues" evidence="11">
    <location>
        <begin position="289"/>
        <end position="303"/>
    </location>
</feature>
<dbReference type="SUPFAM" id="SSF52540">
    <property type="entry name" value="P-loop containing nucleoside triphosphate hydrolases"/>
    <property type="match status" value="1"/>
</dbReference>